<gene>
    <name evidence="9" type="ORF">FD16_GL001280</name>
</gene>
<evidence type="ECO:0000256" key="3">
    <source>
        <dbReference type="ARBA" id="ARBA00022475"/>
    </source>
</evidence>
<evidence type="ECO:0000256" key="7">
    <source>
        <dbReference type="RuleBase" id="RU367016"/>
    </source>
</evidence>
<dbReference type="STRING" id="1423807.FD16_GL001280"/>
<dbReference type="Proteomes" id="UP000051820">
    <property type="component" value="Unassembled WGS sequence"/>
</dbReference>
<evidence type="ECO:0000256" key="5">
    <source>
        <dbReference type="ARBA" id="ARBA00022989"/>
    </source>
</evidence>
<dbReference type="InterPro" id="IPR032818">
    <property type="entry name" value="DedA-like"/>
</dbReference>
<reference evidence="9 10" key="1">
    <citation type="journal article" date="2015" name="Genome Announc.">
        <title>Expanding the biotechnology potential of lactobacilli through comparative genomics of 213 strains and associated genera.</title>
        <authorList>
            <person name="Sun Z."/>
            <person name="Harris H.M."/>
            <person name="McCann A."/>
            <person name="Guo C."/>
            <person name="Argimon S."/>
            <person name="Zhang W."/>
            <person name="Yang X."/>
            <person name="Jeffery I.B."/>
            <person name="Cooney J.C."/>
            <person name="Kagawa T.F."/>
            <person name="Liu W."/>
            <person name="Song Y."/>
            <person name="Salvetti E."/>
            <person name="Wrobel A."/>
            <person name="Rasinkangas P."/>
            <person name="Parkhill J."/>
            <person name="Rea M.C."/>
            <person name="O'Sullivan O."/>
            <person name="Ritari J."/>
            <person name="Douillard F.P."/>
            <person name="Paul Ross R."/>
            <person name="Yang R."/>
            <person name="Briner A.E."/>
            <person name="Felis G.E."/>
            <person name="de Vos W.M."/>
            <person name="Barrangou R."/>
            <person name="Klaenhammer T.R."/>
            <person name="Caufield P.W."/>
            <person name="Cui Y."/>
            <person name="Zhang H."/>
            <person name="O'Toole P.W."/>
        </authorList>
    </citation>
    <scope>NUCLEOTIDE SEQUENCE [LARGE SCALE GENOMIC DNA]</scope>
    <source>
        <strain evidence="9 10">DSM 5007</strain>
    </source>
</reference>
<comment type="caution">
    <text evidence="9">The sequence shown here is derived from an EMBL/GenBank/DDBJ whole genome shotgun (WGS) entry which is preliminary data.</text>
</comment>
<feature type="domain" description="VTT" evidence="8">
    <location>
        <begin position="42"/>
        <end position="169"/>
    </location>
</feature>
<feature type="transmembrane region" description="Helical" evidence="7">
    <location>
        <begin position="150"/>
        <end position="172"/>
    </location>
</feature>
<proteinExistence type="inferred from homology"/>
<dbReference type="GO" id="GO:0005886">
    <property type="term" value="C:plasma membrane"/>
    <property type="evidence" value="ECO:0007669"/>
    <property type="project" value="UniProtKB-SubCell"/>
</dbReference>
<evidence type="ECO:0000256" key="1">
    <source>
        <dbReference type="ARBA" id="ARBA00004651"/>
    </source>
</evidence>
<feature type="transmembrane region" description="Helical" evidence="7">
    <location>
        <begin position="184"/>
        <end position="203"/>
    </location>
</feature>
<accession>A0A0R1W5I3</accession>
<evidence type="ECO:0000313" key="9">
    <source>
        <dbReference type="EMBL" id="KRM13136.1"/>
    </source>
</evidence>
<dbReference type="InterPro" id="IPR032816">
    <property type="entry name" value="VTT_dom"/>
</dbReference>
<feature type="transmembrane region" description="Helical" evidence="7">
    <location>
        <begin position="20"/>
        <end position="42"/>
    </location>
</feature>
<keyword evidence="5 7" id="KW-1133">Transmembrane helix</keyword>
<dbReference type="eggNOG" id="COG0586">
    <property type="taxonomic scope" value="Bacteria"/>
</dbReference>
<keyword evidence="4 7" id="KW-0812">Transmembrane</keyword>
<evidence type="ECO:0000256" key="4">
    <source>
        <dbReference type="ARBA" id="ARBA00022692"/>
    </source>
</evidence>
<keyword evidence="10" id="KW-1185">Reference proteome</keyword>
<dbReference type="EMBL" id="AZGF01000003">
    <property type="protein sequence ID" value="KRM13136.1"/>
    <property type="molecule type" value="Genomic_DNA"/>
</dbReference>
<name>A0A0R1W5I3_9LACO</name>
<dbReference type="PANTHER" id="PTHR30353">
    <property type="entry name" value="INNER MEMBRANE PROTEIN DEDA-RELATED"/>
    <property type="match status" value="1"/>
</dbReference>
<comment type="similarity">
    <text evidence="2 7">Belongs to the DedA family.</text>
</comment>
<comment type="subcellular location">
    <subcellularLocation>
        <location evidence="1 7">Cell membrane</location>
        <topology evidence="1 7">Multi-pass membrane protein</topology>
    </subcellularLocation>
</comment>
<keyword evidence="3 7" id="KW-1003">Cell membrane</keyword>
<evidence type="ECO:0000256" key="2">
    <source>
        <dbReference type="ARBA" id="ARBA00010792"/>
    </source>
</evidence>
<dbReference type="PATRIC" id="fig|1423807.3.peg.1306"/>
<feature type="transmembrane region" description="Helical" evidence="7">
    <location>
        <begin position="62"/>
        <end position="81"/>
    </location>
</feature>
<dbReference type="AlphaFoldDB" id="A0A0R1W5I3"/>
<evidence type="ECO:0000256" key="6">
    <source>
        <dbReference type="ARBA" id="ARBA00023136"/>
    </source>
</evidence>
<evidence type="ECO:0000259" key="8">
    <source>
        <dbReference type="Pfam" id="PF09335"/>
    </source>
</evidence>
<keyword evidence="6 7" id="KW-0472">Membrane</keyword>
<dbReference type="PANTHER" id="PTHR30353:SF0">
    <property type="entry name" value="TRANSMEMBRANE PROTEIN"/>
    <property type="match status" value="1"/>
</dbReference>
<evidence type="ECO:0000313" key="10">
    <source>
        <dbReference type="Proteomes" id="UP000051820"/>
    </source>
</evidence>
<dbReference type="Pfam" id="PF09335">
    <property type="entry name" value="VTT_dom"/>
    <property type="match status" value="1"/>
</dbReference>
<protein>
    <recommendedName>
        <fullName evidence="8">VTT domain-containing protein</fullName>
    </recommendedName>
</protein>
<sequence length="211" mass="23226">MTSILNISHLLPQVIAQFGWLTYIGLFGIIFIETGLVLFPFLPGDSILFLCGSIAALSNHPLNHIILIIVLSIAAILGDFVNFEIGQHLGKHLTGSNKWSKWIKPKYVKDAQSFFNRHGSSAIFLGRFVPIIRTFIPFTAGASKMQYRKFAIFNILGAFSWVAVAVLAGFLFGNVSIVKAHFELIMVAIIIISLAPAVLMSVIQNKRNVGL</sequence>
<organism evidence="9 10">
    <name type="scientific">Paucilactobacillus suebicus DSM 5007 = KCTC 3549</name>
    <dbReference type="NCBI Taxonomy" id="1423807"/>
    <lineage>
        <taxon>Bacteria</taxon>
        <taxon>Bacillati</taxon>
        <taxon>Bacillota</taxon>
        <taxon>Bacilli</taxon>
        <taxon>Lactobacillales</taxon>
        <taxon>Lactobacillaceae</taxon>
        <taxon>Paucilactobacillus</taxon>
    </lineage>
</organism>